<dbReference type="GeneID" id="19897843"/>
<organism evidence="8 9">
    <name type="scientific">Coniosporium apollinis (strain CBS 100218)</name>
    <name type="common">Rock-inhabiting black yeast</name>
    <dbReference type="NCBI Taxonomy" id="1168221"/>
    <lineage>
        <taxon>Eukaryota</taxon>
        <taxon>Fungi</taxon>
        <taxon>Dikarya</taxon>
        <taxon>Ascomycota</taxon>
        <taxon>Pezizomycotina</taxon>
        <taxon>Dothideomycetes</taxon>
        <taxon>Dothideomycetes incertae sedis</taxon>
        <taxon>Coniosporium</taxon>
    </lineage>
</organism>
<evidence type="ECO:0000256" key="4">
    <source>
        <dbReference type="ARBA" id="ARBA00022729"/>
    </source>
</evidence>
<dbReference type="AlphaFoldDB" id="R7YHN4"/>
<dbReference type="PANTHER" id="PTHR47254">
    <property type="entry name" value="CELL WALL MANNOPROTEIN CIS3-RELATED"/>
    <property type="match status" value="1"/>
</dbReference>
<accession>R7YHN4</accession>
<dbReference type="OMA" id="NTMWSNN"/>
<dbReference type="OrthoDB" id="5415592at2759"/>
<keyword evidence="9" id="KW-1185">Reference proteome</keyword>
<comment type="similarity">
    <text evidence="6">Belongs to the PIR protein family.</text>
</comment>
<dbReference type="Proteomes" id="UP000016924">
    <property type="component" value="Unassembled WGS sequence"/>
</dbReference>
<dbReference type="EMBL" id="JH767555">
    <property type="protein sequence ID" value="EON61319.1"/>
    <property type="molecule type" value="Genomic_DNA"/>
</dbReference>
<evidence type="ECO:0000313" key="8">
    <source>
        <dbReference type="EMBL" id="EON61319.1"/>
    </source>
</evidence>
<evidence type="ECO:0000256" key="2">
    <source>
        <dbReference type="ARBA" id="ARBA00022512"/>
    </source>
</evidence>
<dbReference type="GO" id="GO:0009277">
    <property type="term" value="C:fungal-type cell wall"/>
    <property type="evidence" value="ECO:0007669"/>
    <property type="project" value="TreeGrafter"/>
</dbReference>
<feature type="domain" description="Cell wall mannoprotein PIR1-like C-terminal" evidence="7">
    <location>
        <begin position="107"/>
        <end position="180"/>
    </location>
</feature>
<dbReference type="Pfam" id="PF00399">
    <property type="entry name" value="PIR"/>
    <property type="match status" value="1"/>
</dbReference>
<dbReference type="PROSITE" id="PS50256">
    <property type="entry name" value="PIR_REPEAT_2"/>
    <property type="match status" value="1"/>
</dbReference>
<name>R7YHN4_CONA1</name>
<dbReference type="PANTHER" id="PTHR47254:SF1">
    <property type="entry name" value="CELL WALL MANNOPROTEIN CIS3-RELATED"/>
    <property type="match status" value="1"/>
</dbReference>
<comment type="subcellular location">
    <subcellularLocation>
        <location evidence="1">Secreted</location>
        <location evidence="1">Cell wall</location>
    </subcellularLocation>
</comment>
<evidence type="ECO:0000256" key="3">
    <source>
        <dbReference type="ARBA" id="ARBA00022525"/>
    </source>
</evidence>
<evidence type="ECO:0000259" key="7">
    <source>
        <dbReference type="Pfam" id="PF22799"/>
    </source>
</evidence>
<keyword evidence="2" id="KW-0134">Cell wall</keyword>
<proteinExistence type="inferred from homology"/>
<dbReference type="InterPro" id="IPR000420">
    <property type="entry name" value="Yeast_PIR_rpt"/>
</dbReference>
<dbReference type="eggNOG" id="ENOG502QQD8">
    <property type="taxonomic scope" value="Eukaryota"/>
</dbReference>
<evidence type="ECO:0000256" key="6">
    <source>
        <dbReference type="ARBA" id="ARBA00038219"/>
    </source>
</evidence>
<keyword evidence="3" id="KW-0964">Secreted</keyword>
<evidence type="ECO:0000256" key="1">
    <source>
        <dbReference type="ARBA" id="ARBA00004191"/>
    </source>
</evidence>
<dbReference type="RefSeq" id="XP_007776636.1">
    <property type="nucleotide sequence ID" value="XM_007778446.1"/>
</dbReference>
<dbReference type="GO" id="GO:0031505">
    <property type="term" value="P:fungal-type cell wall organization"/>
    <property type="evidence" value="ECO:0007669"/>
    <property type="project" value="UniProtKB-ARBA"/>
</dbReference>
<evidence type="ECO:0000256" key="5">
    <source>
        <dbReference type="ARBA" id="ARBA00022737"/>
    </source>
</evidence>
<sequence>MINGSLWRTRASASAIAQVTDGQDQAQMGAAPVSAASTAPATHTMLPVSQIDDGQIQAPASPTNRPRAPAVTATTTVYQKRGLKASSNPIHVACALNDTLTLTLTNGVLKDRFGRTGYIASNFRFQFDDPPQASAIYTAGFSVCANESLALGGSATWWRCRSGEFYNLYDRWWAEQCEEVGIQVVGLRDCA</sequence>
<evidence type="ECO:0000313" key="9">
    <source>
        <dbReference type="Proteomes" id="UP000016924"/>
    </source>
</evidence>
<dbReference type="GO" id="GO:0005199">
    <property type="term" value="F:structural constituent of cell wall"/>
    <property type="evidence" value="ECO:0007669"/>
    <property type="project" value="InterPro"/>
</dbReference>
<reference evidence="9" key="1">
    <citation type="submission" date="2012-06" db="EMBL/GenBank/DDBJ databases">
        <title>The genome sequence of Coniosporium apollinis CBS 100218.</title>
        <authorList>
            <consortium name="The Broad Institute Genome Sequencing Platform"/>
            <person name="Cuomo C."/>
            <person name="Gorbushina A."/>
            <person name="Noack S."/>
            <person name="Walker B."/>
            <person name="Young S.K."/>
            <person name="Zeng Q."/>
            <person name="Gargeya S."/>
            <person name="Fitzgerald M."/>
            <person name="Haas B."/>
            <person name="Abouelleil A."/>
            <person name="Alvarado L."/>
            <person name="Arachchi H.M."/>
            <person name="Berlin A.M."/>
            <person name="Chapman S.B."/>
            <person name="Goldberg J."/>
            <person name="Griggs A."/>
            <person name="Gujja S."/>
            <person name="Hansen M."/>
            <person name="Howarth C."/>
            <person name="Imamovic A."/>
            <person name="Larimer J."/>
            <person name="McCowan C."/>
            <person name="Montmayeur A."/>
            <person name="Murphy C."/>
            <person name="Neiman D."/>
            <person name="Pearson M."/>
            <person name="Priest M."/>
            <person name="Roberts A."/>
            <person name="Saif S."/>
            <person name="Shea T."/>
            <person name="Sisk P."/>
            <person name="Sykes S."/>
            <person name="Wortman J."/>
            <person name="Nusbaum C."/>
            <person name="Birren B."/>
        </authorList>
    </citation>
    <scope>NUCLEOTIDE SEQUENCE [LARGE SCALE GENOMIC DNA]</scope>
    <source>
        <strain evidence="9">CBS 100218</strain>
    </source>
</reference>
<keyword evidence="5" id="KW-0677">Repeat</keyword>
<dbReference type="InterPro" id="IPR051153">
    <property type="entry name" value="Yeast_CWMannoprotein_PIR"/>
</dbReference>
<dbReference type="InterPro" id="IPR054508">
    <property type="entry name" value="PIR1-like_C"/>
</dbReference>
<keyword evidence="4" id="KW-0732">Signal</keyword>
<dbReference type="Pfam" id="PF22799">
    <property type="entry name" value="PIR1-like_C"/>
    <property type="match status" value="1"/>
</dbReference>
<gene>
    <name evidence="8" type="ORF">W97_00532</name>
</gene>
<dbReference type="HOGENOM" id="CLU_039662_2_1_1"/>
<protein>
    <recommendedName>
        <fullName evidence="7">Cell wall mannoprotein PIR1-like C-terminal domain-containing protein</fullName>
    </recommendedName>
</protein>